<feature type="repeat" description="TPR" evidence="1">
    <location>
        <begin position="72"/>
        <end position="105"/>
    </location>
</feature>
<feature type="transmembrane region" description="Helical" evidence="2">
    <location>
        <begin position="234"/>
        <end position="252"/>
    </location>
</feature>
<dbReference type="OrthoDB" id="3353922at2"/>
<dbReference type="Proteomes" id="UP000198221">
    <property type="component" value="Chromosome I"/>
</dbReference>
<keyword evidence="2" id="KW-1133">Transmembrane helix</keyword>
<reference evidence="4" key="1">
    <citation type="submission" date="2016-06" db="EMBL/GenBank/DDBJ databases">
        <authorList>
            <person name="Varghese N."/>
            <person name="Submissions Spin"/>
        </authorList>
    </citation>
    <scope>NUCLEOTIDE SEQUENCE [LARGE SCALE GENOMIC DNA]</scope>
    <source>
        <strain evidence="4">DSM 43819</strain>
    </source>
</reference>
<proteinExistence type="predicted"/>
<dbReference type="PROSITE" id="PS50005">
    <property type="entry name" value="TPR"/>
    <property type="match status" value="1"/>
</dbReference>
<evidence type="ECO:0000256" key="1">
    <source>
        <dbReference type="PROSITE-ProRule" id="PRU00339"/>
    </source>
</evidence>
<keyword evidence="1" id="KW-0802">TPR repeat</keyword>
<name>A0A1C5H4P0_9ACTN</name>
<evidence type="ECO:0000313" key="3">
    <source>
        <dbReference type="EMBL" id="SCG40992.1"/>
    </source>
</evidence>
<dbReference type="Pfam" id="PF14559">
    <property type="entry name" value="TPR_19"/>
    <property type="match status" value="1"/>
</dbReference>
<keyword evidence="4" id="KW-1185">Reference proteome</keyword>
<keyword evidence="2" id="KW-0472">Membrane</keyword>
<dbReference type="AlphaFoldDB" id="A0A1C5H4P0"/>
<organism evidence="3 4">
    <name type="scientific">Micromonospora inositola</name>
    <dbReference type="NCBI Taxonomy" id="47865"/>
    <lineage>
        <taxon>Bacteria</taxon>
        <taxon>Bacillati</taxon>
        <taxon>Actinomycetota</taxon>
        <taxon>Actinomycetes</taxon>
        <taxon>Micromonosporales</taxon>
        <taxon>Micromonosporaceae</taxon>
        <taxon>Micromonospora</taxon>
    </lineage>
</organism>
<keyword evidence="2" id="KW-0812">Transmembrane</keyword>
<sequence length="289" mass="31919">MTAPVDQLARVVGLLEMNRPEQALEELGRLPGSVATDRHAYRLRALALSTLDRWDEVAEVARQGLAEVGPDAELLGRLGVALRSQGAFAPAERALLDALALEPQDPWLLCQYADLCVTVGQTDKASRLLARAAELAPEDPAVYASRVQLAYARGDDRAAERVAREFLGRYPEHPAALAVHGGIAVERGRIVDAHRSFGRAVAHDPNDPDYAEAAWETRVYTHPLLLPLRPLYRLGIRMWLIAVGSIAVLNLAKLYIPALVVALGWLLYCLWSWIAPPLVRRLVRGRWRS</sequence>
<protein>
    <submittedName>
        <fullName evidence="3">Tfp pilus assembly protein PilF</fullName>
    </submittedName>
</protein>
<feature type="transmembrane region" description="Helical" evidence="2">
    <location>
        <begin position="258"/>
        <end position="279"/>
    </location>
</feature>
<accession>A0A1C5H4P0</accession>
<dbReference type="InterPro" id="IPR011990">
    <property type="entry name" value="TPR-like_helical_dom_sf"/>
</dbReference>
<dbReference type="SUPFAM" id="SSF48452">
    <property type="entry name" value="TPR-like"/>
    <property type="match status" value="1"/>
</dbReference>
<evidence type="ECO:0000313" key="4">
    <source>
        <dbReference type="Proteomes" id="UP000198221"/>
    </source>
</evidence>
<evidence type="ECO:0000256" key="2">
    <source>
        <dbReference type="SAM" id="Phobius"/>
    </source>
</evidence>
<dbReference type="EMBL" id="LT607754">
    <property type="protein sequence ID" value="SCG40992.1"/>
    <property type="molecule type" value="Genomic_DNA"/>
</dbReference>
<dbReference type="InterPro" id="IPR019734">
    <property type="entry name" value="TPR_rpt"/>
</dbReference>
<gene>
    <name evidence="3" type="ORF">GA0070613_0829</name>
</gene>
<dbReference type="Gene3D" id="1.25.40.10">
    <property type="entry name" value="Tetratricopeptide repeat domain"/>
    <property type="match status" value="1"/>
</dbReference>
<dbReference type="RefSeq" id="WP_089011059.1">
    <property type="nucleotide sequence ID" value="NZ_LT607754.1"/>
</dbReference>